<gene>
    <name evidence="6" type="ordered locus">Os01g0931400</name>
    <name evidence="6" type="ORF">OSNPB_010931400</name>
</gene>
<dbReference type="Gramene" id="Os01t0931400-01">
    <property type="protein sequence ID" value="Os01t0931400-01"/>
    <property type="gene ID" value="Os01g0931400"/>
</dbReference>
<keyword evidence="2" id="KW-0547">Nucleotide-binding</keyword>
<evidence type="ECO:0000256" key="3">
    <source>
        <dbReference type="ARBA" id="ARBA00022777"/>
    </source>
</evidence>
<evidence type="ECO:0007829" key="8">
    <source>
        <dbReference type="PeptideAtlas" id="A0A0P0VCI8"/>
    </source>
</evidence>
<reference evidence="6 7" key="2">
    <citation type="journal article" date="2013" name="Plant Cell Physiol.">
        <title>Rice Annotation Project Database (RAP-DB): an integrative and interactive database for rice genomics.</title>
        <authorList>
            <person name="Sakai H."/>
            <person name="Lee S.S."/>
            <person name="Tanaka T."/>
            <person name="Numa H."/>
            <person name="Kim J."/>
            <person name="Kawahara Y."/>
            <person name="Wakimoto H."/>
            <person name="Yang C.C."/>
            <person name="Iwamoto M."/>
            <person name="Abe T."/>
            <person name="Yamada Y."/>
            <person name="Muto A."/>
            <person name="Inokuchi H."/>
            <person name="Ikemura T."/>
            <person name="Matsumoto T."/>
            <person name="Sasaki T."/>
            <person name="Itoh T."/>
        </authorList>
    </citation>
    <scope>NUCLEOTIDE SEQUENCE [LARGE SCALE GENOMIC DNA]</scope>
    <source>
        <strain evidence="7">cv. Nipponbare</strain>
    </source>
</reference>
<evidence type="ECO:0000313" key="7">
    <source>
        <dbReference type="Proteomes" id="UP000059680"/>
    </source>
</evidence>
<dbReference type="AlphaFoldDB" id="A0A0P0VCI8"/>
<keyword evidence="1" id="KW-0808">Transferase</keyword>
<dbReference type="SUPFAM" id="SSF63999">
    <property type="entry name" value="Thiamin pyrophosphokinase, catalytic domain"/>
    <property type="match status" value="1"/>
</dbReference>
<dbReference type="GO" id="GO:0004788">
    <property type="term" value="F:thiamine diphosphokinase activity"/>
    <property type="evidence" value="ECO:0007669"/>
    <property type="project" value="InterPro"/>
</dbReference>
<dbReference type="GO" id="GO:0005524">
    <property type="term" value="F:ATP binding"/>
    <property type="evidence" value="ECO:0007669"/>
    <property type="project" value="UniProtKB-KW"/>
</dbReference>
<proteinExistence type="evidence at protein level"/>
<organism evidence="6 7">
    <name type="scientific">Oryza sativa subsp. japonica</name>
    <name type="common">Rice</name>
    <dbReference type="NCBI Taxonomy" id="39947"/>
    <lineage>
        <taxon>Eukaryota</taxon>
        <taxon>Viridiplantae</taxon>
        <taxon>Streptophyta</taxon>
        <taxon>Embryophyta</taxon>
        <taxon>Tracheophyta</taxon>
        <taxon>Spermatophyta</taxon>
        <taxon>Magnoliopsida</taxon>
        <taxon>Liliopsida</taxon>
        <taxon>Poales</taxon>
        <taxon>Poaceae</taxon>
        <taxon>BOP clade</taxon>
        <taxon>Oryzoideae</taxon>
        <taxon>Oryzeae</taxon>
        <taxon>Oryzinae</taxon>
        <taxon>Oryza</taxon>
        <taxon>Oryza sativa</taxon>
    </lineage>
</organism>
<name>A0A0P0VCI8_ORYSJ</name>
<dbReference type="EMBL" id="AP014957">
    <property type="protein sequence ID" value="BAS76044.1"/>
    <property type="molecule type" value="Genomic_DNA"/>
</dbReference>
<dbReference type="InterPro" id="IPR036759">
    <property type="entry name" value="TPK_catalytic_sf"/>
</dbReference>
<evidence type="ECO:0000256" key="5">
    <source>
        <dbReference type="SAM" id="MobiDB-lite"/>
    </source>
</evidence>
<keyword evidence="8 9" id="KW-1267">Proteomics identification</keyword>
<dbReference type="GO" id="GO:0016301">
    <property type="term" value="F:kinase activity"/>
    <property type="evidence" value="ECO:0007669"/>
    <property type="project" value="UniProtKB-KW"/>
</dbReference>
<evidence type="ECO:0000256" key="1">
    <source>
        <dbReference type="ARBA" id="ARBA00022679"/>
    </source>
</evidence>
<evidence type="ECO:0000256" key="4">
    <source>
        <dbReference type="ARBA" id="ARBA00022840"/>
    </source>
</evidence>
<dbReference type="ExpressionAtlas" id="A0A0P0VCI8">
    <property type="expression patterns" value="baseline and differential"/>
</dbReference>
<keyword evidence="7" id="KW-1185">Reference proteome</keyword>
<evidence type="ECO:0000256" key="2">
    <source>
        <dbReference type="ARBA" id="ARBA00022741"/>
    </source>
</evidence>
<evidence type="ECO:0007829" key="9">
    <source>
        <dbReference type="ProteomicsDB" id="A0A0P0VCI8"/>
    </source>
</evidence>
<accession>A0A0P0VCI8</accession>
<dbReference type="GO" id="GO:0009229">
    <property type="term" value="P:thiamine diphosphate biosynthetic process"/>
    <property type="evidence" value="ECO:0007669"/>
    <property type="project" value="InterPro"/>
</dbReference>
<dbReference type="Proteomes" id="UP000059680">
    <property type="component" value="Chromosome 1"/>
</dbReference>
<protein>
    <submittedName>
        <fullName evidence="6">Os01g0931400 protein</fullName>
    </submittedName>
</protein>
<evidence type="ECO:0000313" key="6">
    <source>
        <dbReference type="EMBL" id="BAS76044.1"/>
    </source>
</evidence>
<keyword evidence="4" id="KW-0067">ATP-binding</keyword>
<sequence length="85" mass="9336">MPLPTMTHSSSFLRLPATSSPHPPPADDASAAYAVVVLNQRLPRFAPLLWDRARLRVCADGGANRVFDGMPELLPAEDPDQVRMR</sequence>
<keyword evidence="3" id="KW-0418">Kinase</keyword>
<reference evidence="6 7" key="3">
    <citation type="journal article" date="2013" name="Rice">
        <title>Improvement of the Oryza sativa Nipponbare reference genome using next generation sequence and optical map data.</title>
        <authorList>
            <person name="Kawahara Y."/>
            <person name="de la Bastide M."/>
            <person name="Hamilton J.P."/>
            <person name="Kanamori H."/>
            <person name="McCombie W.R."/>
            <person name="Ouyang S."/>
            <person name="Schwartz D.C."/>
            <person name="Tanaka T."/>
            <person name="Wu J."/>
            <person name="Zhou S."/>
            <person name="Childs K.L."/>
            <person name="Davidson R.M."/>
            <person name="Lin H."/>
            <person name="Quesada-Ocampo L."/>
            <person name="Vaillancourt B."/>
            <person name="Sakai H."/>
            <person name="Lee S.S."/>
            <person name="Kim J."/>
            <person name="Numa H."/>
            <person name="Itoh T."/>
            <person name="Buell C.R."/>
            <person name="Matsumoto T."/>
        </authorList>
    </citation>
    <scope>NUCLEOTIDE SEQUENCE [LARGE SCALE GENOMIC DNA]</scope>
    <source>
        <strain evidence="7">cv. Nipponbare</strain>
    </source>
</reference>
<feature type="compositionally biased region" description="Polar residues" evidence="5">
    <location>
        <begin position="1"/>
        <end position="12"/>
    </location>
</feature>
<feature type="region of interest" description="Disordered" evidence="5">
    <location>
        <begin position="1"/>
        <end position="28"/>
    </location>
</feature>
<dbReference type="Gene3D" id="3.40.50.10240">
    <property type="entry name" value="Thiamin pyrophosphokinase, catalytic domain"/>
    <property type="match status" value="1"/>
</dbReference>
<reference evidence="7" key="1">
    <citation type="journal article" date="2005" name="Nature">
        <title>The map-based sequence of the rice genome.</title>
        <authorList>
            <consortium name="International rice genome sequencing project (IRGSP)"/>
            <person name="Matsumoto T."/>
            <person name="Wu J."/>
            <person name="Kanamori H."/>
            <person name="Katayose Y."/>
            <person name="Fujisawa M."/>
            <person name="Namiki N."/>
            <person name="Mizuno H."/>
            <person name="Yamamoto K."/>
            <person name="Antonio B.A."/>
            <person name="Baba T."/>
            <person name="Sakata K."/>
            <person name="Nagamura Y."/>
            <person name="Aoki H."/>
            <person name="Arikawa K."/>
            <person name="Arita K."/>
            <person name="Bito T."/>
            <person name="Chiden Y."/>
            <person name="Fujitsuka N."/>
            <person name="Fukunaka R."/>
            <person name="Hamada M."/>
            <person name="Harada C."/>
            <person name="Hayashi A."/>
            <person name="Hijishita S."/>
            <person name="Honda M."/>
            <person name="Hosokawa S."/>
            <person name="Ichikawa Y."/>
            <person name="Idonuma A."/>
            <person name="Iijima M."/>
            <person name="Ikeda M."/>
            <person name="Ikeno M."/>
            <person name="Ito K."/>
            <person name="Ito S."/>
            <person name="Ito T."/>
            <person name="Ito Y."/>
            <person name="Ito Y."/>
            <person name="Iwabuchi A."/>
            <person name="Kamiya K."/>
            <person name="Karasawa W."/>
            <person name="Kurita K."/>
            <person name="Katagiri S."/>
            <person name="Kikuta A."/>
            <person name="Kobayashi H."/>
            <person name="Kobayashi N."/>
            <person name="Machita K."/>
            <person name="Maehara T."/>
            <person name="Masukawa M."/>
            <person name="Mizubayashi T."/>
            <person name="Mukai Y."/>
            <person name="Nagasaki H."/>
            <person name="Nagata Y."/>
            <person name="Naito S."/>
            <person name="Nakashima M."/>
            <person name="Nakama Y."/>
            <person name="Nakamichi Y."/>
            <person name="Nakamura M."/>
            <person name="Meguro A."/>
            <person name="Negishi M."/>
            <person name="Ohta I."/>
            <person name="Ohta T."/>
            <person name="Okamoto M."/>
            <person name="Ono N."/>
            <person name="Saji S."/>
            <person name="Sakaguchi M."/>
            <person name="Sakai K."/>
            <person name="Shibata M."/>
            <person name="Shimokawa T."/>
            <person name="Song J."/>
            <person name="Takazaki Y."/>
            <person name="Terasawa K."/>
            <person name="Tsugane M."/>
            <person name="Tsuji K."/>
            <person name="Ueda S."/>
            <person name="Waki K."/>
            <person name="Yamagata H."/>
            <person name="Yamamoto M."/>
            <person name="Yamamoto S."/>
            <person name="Yamane H."/>
            <person name="Yoshiki S."/>
            <person name="Yoshihara R."/>
            <person name="Yukawa K."/>
            <person name="Zhong H."/>
            <person name="Yano M."/>
            <person name="Yuan Q."/>
            <person name="Ouyang S."/>
            <person name="Liu J."/>
            <person name="Jones K.M."/>
            <person name="Gansberger K."/>
            <person name="Moffat K."/>
            <person name="Hill J."/>
            <person name="Bera J."/>
            <person name="Fadrosh D."/>
            <person name="Jin S."/>
            <person name="Johri S."/>
            <person name="Kim M."/>
            <person name="Overton L."/>
            <person name="Reardon M."/>
            <person name="Tsitrin T."/>
            <person name="Vuong H."/>
            <person name="Weaver B."/>
            <person name="Ciecko A."/>
            <person name="Tallon L."/>
            <person name="Jackson J."/>
            <person name="Pai G."/>
            <person name="Aken S.V."/>
            <person name="Utterback T."/>
            <person name="Reidmuller S."/>
            <person name="Feldblyum T."/>
            <person name="Hsiao J."/>
            <person name="Zismann V."/>
            <person name="Iobst S."/>
            <person name="de Vazeille A.R."/>
            <person name="Buell C.R."/>
            <person name="Ying K."/>
            <person name="Li Y."/>
            <person name="Lu T."/>
            <person name="Huang Y."/>
            <person name="Zhao Q."/>
            <person name="Feng Q."/>
            <person name="Zhang L."/>
            <person name="Zhu J."/>
            <person name="Weng Q."/>
            <person name="Mu J."/>
            <person name="Lu Y."/>
            <person name="Fan D."/>
            <person name="Liu Y."/>
            <person name="Guan J."/>
            <person name="Zhang Y."/>
            <person name="Yu S."/>
            <person name="Liu X."/>
            <person name="Zhang Y."/>
            <person name="Hong G."/>
            <person name="Han B."/>
            <person name="Choisne N."/>
            <person name="Demange N."/>
            <person name="Orjeda G."/>
            <person name="Samain S."/>
            <person name="Cattolico L."/>
            <person name="Pelletier E."/>
            <person name="Couloux A."/>
            <person name="Segurens B."/>
            <person name="Wincker P."/>
            <person name="D'Hont A."/>
            <person name="Scarpelli C."/>
            <person name="Weissenbach J."/>
            <person name="Salanoubat M."/>
            <person name="Quetier F."/>
            <person name="Yu Y."/>
            <person name="Kim H.R."/>
            <person name="Rambo T."/>
            <person name="Currie J."/>
            <person name="Collura K."/>
            <person name="Luo M."/>
            <person name="Yang T."/>
            <person name="Ammiraju J.S.S."/>
            <person name="Engler F."/>
            <person name="Soderlund C."/>
            <person name="Wing R.A."/>
            <person name="Palmer L.E."/>
            <person name="de la Bastide M."/>
            <person name="Spiegel L."/>
            <person name="Nascimento L."/>
            <person name="Zutavern T."/>
            <person name="O'Shaughnessy A."/>
            <person name="Dike S."/>
            <person name="Dedhia N."/>
            <person name="Preston R."/>
            <person name="Balija V."/>
            <person name="McCombie W.R."/>
            <person name="Chow T."/>
            <person name="Chen H."/>
            <person name="Chung M."/>
            <person name="Chen C."/>
            <person name="Shaw J."/>
            <person name="Wu H."/>
            <person name="Hsiao K."/>
            <person name="Chao Y."/>
            <person name="Chu M."/>
            <person name="Cheng C."/>
            <person name="Hour A."/>
            <person name="Lee P."/>
            <person name="Lin S."/>
            <person name="Lin Y."/>
            <person name="Liou J."/>
            <person name="Liu S."/>
            <person name="Hsing Y."/>
            <person name="Raghuvanshi S."/>
            <person name="Mohanty A."/>
            <person name="Bharti A.K."/>
            <person name="Gaur A."/>
            <person name="Gupta V."/>
            <person name="Kumar D."/>
            <person name="Ravi V."/>
            <person name="Vij S."/>
            <person name="Kapur A."/>
            <person name="Khurana P."/>
            <person name="Khurana P."/>
            <person name="Khurana J.P."/>
            <person name="Tyagi A.K."/>
            <person name="Gaikwad K."/>
            <person name="Singh A."/>
            <person name="Dalal V."/>
            <person name="Srivastava S."/>
            <person name="Dixit A."/>
            <person name="Pal A.K."/>
            <person name="Ghazi I.A."/>
            <person name="Yadav M."/>
            <person name="Pandit A."/>
            <person name="Bhargava A."/>
            <person name="Sureshbabu K."/>
            <person name="Batra K."/>
            <person name="Sharma T.R."/>
            <person name="Mohapatra T."/>
            <person name="Singh N.K."/>
            <person name="Messing J."/>
            <person name="Nelson A.B."/>
            <person name="Fuks G."/>
            <person name="Kavchok S."/>
            <person name="Keizer G."/>
            <person name="Linton E."/>
            <person name="Llaca V."/>
            <person name="Song R."/>
            <person name="Tanyolac B."/>
            <person name="Young S."/>
            <person name="Ho-Il K."/>
            <person name="Hahn J.H."/>
            <person name="Sangsakoo G."/>
            <person name="Vanavichit A."/>
            <person name="de Mattos Luiz.A.T."/>
            <person name="Zimmer P.D."/>
            <person name="Malone G."/>
            <person name="Dellagostin O."/>
            <person name="de Oliveira A.C."/>
            <person name="Bevan M."/>
            <person name="Bancroft I."/>
            <person name="Minx P."/>
            <person name="Cordum H."/>
            <person name="Wilson R."/>
            <person name="Cheng Z."/>
            <person name="Jin W."/>
            <person name="Jiang J."/>
            <person name="Leong S.A."/>
            <person name="Iwama H."/>
            <person name="Gojobori T."/>
            <person name="Itoh T."/>
            <person name="Niimura Y."/>
            <person name="Fujii Y."/>
            <person name="Habara T."/>
            <person name="Sakai H."/>
            <person name="Sato Y."/>
            <person name="Wilson G."/>
            <person name="Kumar K."/>
            <person name="McCouch S."/>
            <person name="Juretic N."/>
            <person name="Hoen D."/>
            <person name="Wright S."/>
            <person name="Bruskiewich R."/>
            <person name="Bureau T."/>
            <person name="Miyao A."/>
            <person name="Hirochika H."/>
            <person name="Nishikawa T."/>
            <person name="Kadowaki K."/>
            <person name="Sugiura M."/>
            <person name="Burr B."/>
            <person name="Sasaki T."/>
        </authorList>
    </citation>
    <scope>NUCLEOTIDE SEQUENCE [LARGE SCALE GENOMIC DNA]</scope>
    <source>
        <strain evidence="7">cv. Nipponbare</strain>
    </source>
</reference>